<evidence type="ECO:0000256" key="2">
    <source>
        <dbReference type="ARBA" id="ARBA00009045"/>
    </source>
</evidence>
<dbReference type="Proteomes" id="UP000886520">
    <property type="component" value="Chromosome 16"/>
</dbReference>
<evidence type="ECO:0000313" key="9">
    <source>
        <dbReference type="Proteomes" id="UP000886520"/>
    </source>
</evidence>
<feature type="transmembrane region" description="Helical" evidence="6">
    <location>
        <begin position="6"/>
        <end position="26"/>
    </location>
</feature>
<feature type="transmembrane region" description="Helical" evidence="6">
    <location>
        <begin position="164"/>
        <end position="182"/>
    </location>
</feature>
<feature type="transmembrane region" description="Helical" evidence="6">
    <location>
        <begin position="218"/>
        <end position="235"/>
    </location>
</feature>
<evidence type="ECO:0000256" key="4">
    <source>
        <dbReference type="ARBA" id="ARBA00022989"/>
    </source>
</evidence>
<organism evidence="8 9">
    <name type="scientific">Adiantum capillus-veneris</name>
    <name type="common">Maidenhair fern</name>
    <dbReference type="NCBI Taxonomy" id="13818"/>
    <lineage>
        <taxon>Eukaryota</taxon>
        <taxon>Viridiplantae</taxon>
        <taxon>Streptophyta</taxon>
        <taxon>Embryophyta</taxon>
        <taxon>Tracheophyta</taxon>
        <taxon>Polypodiopsida</taxon>
        <taxon>Polypodiidae</taxon>
        <taxon>Polypodiales</taxon>
        <taxon>Pteridineae</taxon>
        <taxon>Pteridaceae</taxon>
        <taxon>Vittarioideae</taxon>
        <taxon>Adiantum</taxon>
    </lineage>
</organism>
<keyword evidence="5 6" id="KW-0472">Membrane</keyword>
<name>A0A9D4ZB06_ADICA</name>
<dbReference type="InterPro" id="IPR035952">
    <property type="entry name" value="Rhomboid-like_sf"/>
</dbReference>
<dbReference type="AlphaFoldDB" id="A0A9D4ZB06"/>
<proteinExistence type="inferred from homology"/>
<reference evidence="8" key="1">
    <citation type="submission" date="2021-01" db="EMBL/GenBank/DDBJ databases">
        <title>Adiantum capillus-veneris genome.</title>
        <authorList>
            <person name="Fang Y."/>
            <person name="Liao Q."/>
        </authorList>
    </citation>
    <scope>NUCLEOTIDE SEQUENCE</scope>
    <source>
        <strain evidence="8">H3</strain>
        <tissue evidence="8">Leaf</tissue>
    </source>
</reference>
<protein>
    <recommendedName>
        <fullName evidence="7">Peptidase S54 rhomboid domain-containing protein</fullName>
    </recommendedName>
</protein>
<evidence type="ECO:0000259" key="7">
    <source>
        <dbReference type="Pfam" id="PF01694"/>
    </source>
</evidence>
<dbReference type="Pfam" id="PF01694">
    <property type="entry name" value="Rhomboid"/>
    <property type="match status" value="1"/>
</dbReference>
<accession>A0A9D4ZB06</accession>
<keyword evidence="3 6" id="KW-0812">Transmembrane</keyword>
<feature type="transmembrane region" description="Helical" evidence="6">
    <location>
        <begin position="136"/>
        <end position="158"/>
    </location>
</feature>
<evidence type="ECO:0000256" key="5">
    <source>
        <dbReference type="ARBA" id="ARBA00023136"/>
    </source>
</evidence>
<feature type="transmembrane region" description="Helical" evidence="6">
    <location>
        <begin position="62"/>
        <end position="81"/>
    </location>
</feature>
<comment type="caution">
    <text evidence="8">The sequence shown here is derived from an EMBL/GenBank/DDBJ whole genome shotgun (WGS) entry which is preliminary data.</text>
</comment>
<dbReference type="Gene3D" id="1.20.1540.10">
    <property type="entry name" value="Rhomboid-like"/>
    <property type="match status" value="1"/>
</dbReference>
<gene>
    <name evidence="8" type="ORF">GOP47_0016754</name>
</gene>
<dbReference type="InterPro" id="IPR050925">
    <property type="entry name" value="Rhomboid_protease_S54"/>
</dbReference>
<comment type="subcellular location">
    <subcellularLocation>
        <location evidence="1">Membrane</location>
        <topology evidence="1">Multi-pass membrane protein</topology>
    </subcellularLocation>
</comment>
<evidence type="ECO:0000256" key="6">
    <source>
        <dbReference type="SAM" id="Phobius"/>
    </source>
</evidence>
<dbReference type="GO" id="GO:0031969">
    <property type="term" value="C:chloroplast membrane"/>
    <property type="evidence" value="ECO:0007669"/>
    <property type="project" value="TreeGrafter"/>
</dbReference>
<dbReference type="SUPFAM" id="SSF144091">
    <property type="entry name" value="Rhomboid-like"/>
    <property type="match status" value="1"/>
</dbReference>
<dbReference type="EMBL" id="JABFUD020000016">
    <property type="protein sequence ID" value="KAI5068409.1"/>
    <property type="molecule type" value="Genomic_DNA"/>
</dbReference>
<evidence type="ECO:0000256" key="1">
    <source>
        <dbReference type="ARBA" id="ARBA00004141"/>
    </source>
</evidence>
<dbReference type="FunFam" id="1.20.1540.10:FF:000015">
    <property type="entry name" value="RHOMBOID-like protein 10 chloroplastic"/>
    <property type="match status" value="1"/>
</dbReference>
<dbReference type="PANTHER" id="PTHR43731">
    <property type="entry name" value="RHOMBOID PROTEASE"/>
    <property type="match status" value="1"/>
</dbReference>
<dbReference type="InterPro" id="IPR022764">
    <property type="entry name" value="Peptidase_S54_rhomboid_dom"/>
</dbReference>
<keyword evidence="4 6" id="KW-1133">Transmembrane helix</keyword>
<evidence type="ECO:0000256" key="3">
    <source>
        <dbReference type="ARBA" id="ARBA00022692"/>
    </source>
</evidence>
<feature type="domain" description="Peptidase S54 rhomboid" evidence="7">
    <location>
        <begin position="98"/>
        <end position="235"/>
    </location>
</feature>
<comment type="similarity">
    <text evidence="2">Belongs to the peptidase S54 family.</text>
</comment>
<evidence type="ECO:0000313" key="8">
    <source>
        <dbReference type="EMBL" id="KAI5068409.1"/>
    </source>
</evidence>
<sequence length="274" mass="29449">MHAHHALKFLGGLQFSIGSLGSSFLWSKGSNRNKTNEDEGSKTTMAFFGSARNGNNNINGRFWTNVLIGLNVLMFVVQEATHGKLLLLGAKVNSLIDRGQLWRFLTPAFLHASLPHLVTNCYSLHSIGPVIEAQGGAARFLAVYFGSAITGFFLSYSFTRAPAVGASGAVFGLVGSLAVFLLRHKDLLTGAQQSLSNLSRMIVINLVLGLATSKIDNWGHLGGLVGGAAIAWLVGPSFSYRRMGFDSAHLINTWLQLPCDPTAGTSNLQKTRNM</sequence>
<dbReference type="PANTHER" id="PTHR43731:SF26">
    <property type="entry name" value="RHOMBOID-LIKE PROTEIN 10, CHLOROPLASTIC"/>
    <property type="match status" value="1"/>
</dbReference>
<keyword evidence="9" id="KW-1185">Reference proteome</keyword>
<dbReference type="OrthoDB" id="418595at2759"/>
<dbReference type="GO" id="GO:0004252">
    <property type="term" value="F:serine-type endopeptidase activity"/>
    <property type="evidence" value="ECO:0007669"/>
    <property type="project" value="InterPro"/>
</dbReference>